<dbReference type="GO" id="GO:0046872">
    <property type="term" value="F:metal ion binding"/>
    <property type="evidence" value="ECO:0007669"/>
    <property type="project" value="UniProtKB-KW"/>
</dbReference>
<dbReference type="EMBL" id="LMVN01000029">
    <property type="protein sequence ID" value="PAV06495.1"/>
    <property type="molecule type" value="Genomic_DNA"/>
</dbReference>
<keyword evidence="5" id="KW-1185">Reference proteome</keyword>
<name>A0A2A2HAW3_9EURY</name>
<reference evidence="4 6" key="1">
    <citation type="submission" date="2016-04" db="EMBL/GenBank/DDBJ databases">
        <title>Genome sequence of Methanosphaera cuniculi DSM 4103.</title>
        <authorList>
            <person name="Poehlein A."/>
            <person name="Seedorf H."/>
            <person name="Daniel R."/>
        </authorList>
    </citation>
    <scope>NUCLEOTIDE SEQUENCE [LARGE SCALE GENOMIC DNA]</scope>
    <source>
        <strain evidence="4 6">DSM 4103</strain>
    </source>
</reference>
<dbReference type="Proteomes" id="UP000246004">
    <property type="component" value="Unassembled WGS sequence"/>
</dbReference>
<protein>
    <submittedName>
        <fullName evidence="4">Mercuric transport protein periplasmic component</fullName>
    </submittedName>
</protein>
<dbReference type="Proteomes" id="UP000217528">
    <property type="component" value="Unassembled WGS sequence"/>
</dbReference>
<evidence type="ECO:0000313" key="5">
    <source>
        <dbReference type="Proteomes" id="UP000217528"/>
    </source>
</evidence>
<sequence length="75" mass="8620">MSEKTETFIVEDMHCNACVNTITKTLTNNQYISSVECDLESKEVKVTYDDEHIDVEEIISLFDMIGFPAEVKKKQ</sequence>
<evidence type="ECO:0000313" key="6">
    <source>
        <dbReference type="Proteomes" id="UP000246004"/>
    </source>
</evidence>
<dbReference type="PROSITE" id="PS50846">
    <property type="entry name" value="HMA_2"/>
    <property type="match status" value="1"/>
</dbReference>
<comment type="caution">
    <text evidence="3">The sequence shown here is derived from an EMBL/GenBank/DDBJ whole genome shotgun (WGS) entry which is preliminary data.</text>
</comment>
<keyword evidence="1" id="KW-0479">Metal-binding</keyword>
<organism evidence="3 5">
    <name type="scientific">Methanosphaera cuniculi</name>
    <dbReference type="NCBI Taxonomy" id="1077256"/>
    <lineage>
        <taxon>Archaea</taxon>
        <taxon>Methanobacteriati</taxon>
        <taxon>Methanobacteriota</taxon>
        <taxon>Methanomada group</taxon>
        <taxon>Methanobacteria</taxon>
        <taxon>Methanobacteriales</taxon>
        <taxon>Methanobacteriaceae</taxon>
        <taxon>Methanosphaera</taxon>
    </lineage>
</organism>
<evidence type="ECO:0000259" key="2">
    <source>
        <dbReference type="PROSITE" id="PS50846"/>
    </source>
</evidence>
<dbReference type="OrthoDB" id="44171at2157"/>
<dbReference type="CDD" id="cd00371">
    <property type="entry name" value="HMA"/>
    <property type="match status" value="1"/>
</dbReference>
<dbReference type="InterPro" id="IPR006121">
    <property type="entry name" value="HMA_dom"/>
</dbReference>
<evidence type="ECO:0000313" key="4">
    <source>
        <dbReference type="EMBL" id="PWL08209.1"/>
    </source>
</evidence>
<feature type="domain" description="HMA" evidence="2">
    <location>
        <begin position="4"/>
        <end position="70"/>
    </location>
</feature>
<reference evidence="3 5" key="2">
    <citation type="journal article" date="2017" name="BMC Genomics">
        <title>Genomic analysis of methanogenic archaea reveals a shift towards energy conservation.</title>
        <authorList>
            <person name="Gilmore S.P."/>
            <person name="Henske J.K."/>
            <person name="Sexton J.A."/>
            <person name="Solomon K.V."/>
            <person name="Seppala S."/>
            <person name="Yoo J.I."/>
            <person name="Huyett L.M."/>
            <person name="Pressman A."/>
            <person name="Cogan J.Z."/>
            <person name="Kivenson V."/>
            <person name="Peng X."/>
            <person name="Tan Y."/>
            <person name="Valentine D.L."/>
            <person name="O'Malley M.A."/>
        </authorList>
    </citation>
    <scope>NUCLEOTIDE SEQUENCE [LARGE SCALE GENOMIC DNA]</scope>
    <source>
        <strain evidence="3 5">1R-7</strain>
    </source>
</reference>
<dbReference type="SUPFAM" id="SSF55008">
    <property type="entry name" value="HMA, heavy metal-associated domain"/>
    <property type="match status" value="1"/>
</dbReference>
<proteinExistence type="predicted"/>
<dbReference type="InterPro" id="IPR036163">
    <property type="entry name" value="HMA_dom_sf"/>
</dbReference>
<evidence type="ECO:0000256" key="1">
    <source>
        <dbReference type="ARBA" id="ARBA00022723"/>
    </source>
</evidence>
<dbReference type="Gene3D" id="3.30.70.100">
    <property type="match status" value="1"/>
</dbReference>
<dbReference type="AlphaFoldDB" id="A0A2A2HAW3"/>
<dbReference type="Pfam" id="PF00403">
    <property type="entry name" value="HMA"/>
    <property type="match status" value="1"/>
</dbReference>
<dbReference type="EMBL" id="LWMS01000024">
    <property type="protein sequence ID" value="PWL08209.1"/>
    <property type="molecule type" value="Genomic_DNA"/>
</dbReference>
<gene>
    <name evidence="4" type="primary">merP</name>
    <name evidence="3" type="ORF">ASJ82_04560</name>
    <name evidence="4" type="ORF">MSCUN_08980</name>
</gene>
<evidence type="ECO:0000313" key="3">
    <source>
        <dbReference type="EMBL" id="PAV06495.1"/>
    </source>
</evidence>
<dbReference type="FunFam" id="3.30.70.100:FF:000001">
    <property type="entry name" value="ATPase copper transporting beta"/>
    <property type="match status" value="1"/>
</dbReference>
<dbReference type="RefSeq" id="WP_095609349.1">
    <property type="nucleotide sequence ID" value="NZ_CANQEZ010000003.1"/>
</dbReference>
<accession>A0A2A2HAW3</accession>